<proteinExistence type="predicted"/>
<keyword evidence="1" id="KW-0812">Transmembrane</keyword>
<keyword evidence="3" id="KW-1185">Reference proteome</keyword>
<dbReference type="InterPro" id="IPR022190">
    <property type="entry name" value="DUF3716"/>
</dbReference>
<evidence type="ECO:0000256" key="1">
    <source>
        <dbReference type="SAM" id="Phobius"/>
    </source>
</evidence>
<keyword evidence="1" id="KW-0472">Membrane</keyword>
<comment type="caution">
    <text evidence="2">The sequence shown here is derived from an EMBL/GenBank/DDBJ whole genome shotgun (WGS) entry which is preliminary data.</text>
</comment>
<gene>
    <name evidence="2" type="ORF">B2J93_1760</name>
</gene>
<dbReference type="EMBL" id="MZNU01000061">
    <property type="protein sequence ID" value="OWP05711.1"/>
    <property type="molecule type" value="Genomic_DNA"/>
</dbReference>
<name>A0A218ZCA2_9HELO</name>
<organism evidence="2 3">
    <name type="scientific">Diplocarpon coronariae</name>
    <dbReference type="NCBI Taxonomy" id="2795749"/>
    <lineage>
        <taxon>Eukaryota</taxon>
        <taxon>Fungi</taxon>
        <taxon>Dikarya</taxon>
        <taxon>Ascomycota</taxon>
        <taxon>Pezizomycotina</taxon>
        <taxon>Leotiomycetes</taxon>
        <taxon>Helotiales</taxon>
        <taxon>Drepanopezizaceae</taxon>
        <taxon>Diplocarpon</taxon>
    </lineage>
</organism>
<evidence type="ECO:0000313" key="2">
    <source>
        <dbReference type="EMBL" id="OWP05711.1"/>
    </source>
</evidence>
<sequence length="177" mass="18923">MSNQAQPPPGPAAGAAATAAAALAAVTIVALMALPPVASPPPFYLINGQAPTALTVQAMSFRDTARAIRLSRLPVRRQLTFKSIEYSIVRLLSDTSCYREAMMAYCVGTPMTSPCKYCVVGNGAYAECIGCPSEPKFNGGCASCHDARHTLDCTDDLPVGRWNLPMDETRRWGLTRI</sequence>
<protein>
    <submittedName>
        <fullName evidence="2">Uncharacterized protein</fullName>
    </submittedName>
</protein>
<dbReference type="Pfam" id="PF12511">
    <property type="entry name" value="DUF3716"/>
    <property type="match status" value="1"/>
</dbReference>
<accession>A0A218ZCA2</accession>
<dbReference type="Proteomes" id="UP000242519">
    <property type="component" value="Unassembled WGS sequence"/>
</dbReference>
<reference evidence="2 3" key="1">
    <citation type="submission" date="2017-04" db="EMBL/GenBank/DDBJ databases">
        <title>Draft genome sequence of Marssonina coronaria NL1: causal agent of apple blotch.</title>
        <authorList>
            <person name="Cheng Q."/>
        </authorList>
    </citation>
    <scope>NUCLEOTIDE SEQUENCE [LARGE SCALE GENOMIC DNA]</scope>
    <source>
        <strain evidence="2 3">NL1</strain>
    </source>
</reference>
<keyword evidence="1" id="KW-1133">Transmembrane helix</keyword>
<dbReference type="InParanoid" id="A0A218ZCA2"/>
<evidence type="ECO:0000313" key="3">
    <source>
        <dbReference type="Proteomes" id="UP000242519"/>
    </source>
</evidence>
<dbReference type="AlphaFoldDB" id="A0A218ZCA2"/>
<feature type="transmembrane region" description="Helical" evidence="1">
    <location>
        <begin position="12"/>
        <end position="34"/>
    </location>
</feature>